<accession>A0A183FZ95</accession>
<name>A0A183FZ95_HELPZ</name>
<reference evidence="2 3" key="1">
    <citation type="submission" date="2018-11" db="EMBL/GenBank/DDBJ databases">
        <authorList>
            <consortium name="Pathogen Informatics"/>
        </authorList>
    </citation>
    <scope>NUCLEOTIDE SEQUENCE [LARGE SCALE GENOMIC DNA]</scope>
</reference>
<organism evidence="3 4">
    <name type="scientific">Heligmosomoides polygyrus</name>
    <name type="common">Parasitic roundworm</name>
    <dbReference type="NCBI Taxonomy" id="6339"/>
    <lineage>
        <taxon>Eukaryota</taxon>
        <taxon>Metazoa</taxon>
        <taxon>Ecdysozoa</taxon>
        <taxon>Nematoda</taxon>
        <taxon>Chromadorea</taxon>
        <taxon>Rhabditida</taxon>
        <taxon>Rhabditina</taxon>
        <taxon>Rhabditomorpha</taxon>
        <taxon>Strongyloidea</taxon>
        <taxon>Heligmosomidae</taxon>
        <taxon>Heligmosomoides</taxon>
    </lineage>
</organism>
<keyword evidence="3" id="KW-1185">Reference proteome</keyword>
<dbReference type="WBParaSite" id="HPBE_0001404801-mRNA-1">
    <property type="protein sequence ID" value="HPBE_0001404801-mRNA-1"/>
    <property type="gene ID" value="HPBE_0001404801"/>
</dbReference>
<sequence>MGFFQALLIEDLSAFFPLVIRPTIGKRSKKTAVGPTTNGSTAARRPFSPVEPPPADSPEGPRHNTKAYAKAAA</sequence>
<evidence type="ECO:0000313" key="3">
    <source>
        <dbReference type="Proteomes" id="UP000050761"/>
    </source>
</evidence>
<dbReference type="EMBL" id="UZAH01028182">
    <property type="protein sequence ID" value="VDO98305.1"/>
    <property type="molecule type" value="Genomic_DNA"/>
</dbReference>
<protein>
    <submittedName>
        <fullName evidence="2 4">Uncharacterized protein</fullName>
    </submittedName>
</protein>
<proteinExistence type="predicted"/>
<gene>
    <name evidence="2" type="ORF">HPBE_LOCUS14049</name>
</gene>
<dbReference type="AlphaFoldDB" id="A0A183FZ95"/>
<evidence type="ECO:0000256" key="1">
    <source>
        <dbReference type="SAM" id="MobiDB-lite"/>
    </source>
</evidence>
<feature type="region of interest" description="Disordered" evidence="1">
    <location>
        <begin position="26"/>
        <end position="73"/>
    </location>
</feature>
<evidence type="ECO:0000313" key="2">
    <source>
        <dbReference type="EMBL" id="VDO98305.1"/>
    </source>
</evidence>
<reference evidence="4" key="2">
    <citation type="submission" date="2019-09" db="UniProtKB">
        <authorList>
            <consortium name="WormBaseParasite"/>
        </authorList>
    </citation>
    <scope>IDENTIFICATION</scope>
</reference>
<accession>A0A3P8DRM0</accession>
<evidence type="ECO:0000313" key="4">
    <source>
        <dbReference type="WBParaSite" id="HPBE_0001404801-mRNA-1"/>
    </source>
</evidence>
<dbReference type="Proteomes" id="UP000050761">
    <property type="component" value="Unassembled WGS sequence"/>
</dbReference>